<reference evidence="1" key="1">
    <citation type="submission" date="2021-06" db="EMBL/GenBank/DDBJ databases">
        <authorList>
            <person name="Kallberg Y."/>
            <person name="Tangrot J."/>
            <person name="Rosling A."/>
        </authorList>
    </citation>
    <scope>NUCLEOTIDE SEQUENCE</scope>
    <source>
        <strain evidence="1">CL356</strain>
    </source>
</reference>
<dbReference type="Proteomes" id="UP000789525">
    <property type="component" value="Unassembled WGS sequence"/>
</dbReference>
<name>A0ACA9Q794_9GLOM</name>
<evidence type="ECO:0000313" key="2">
    <source>
        <dbReference type="Proteomes" id="UP000789525"/>
    </source>
</evidence>
<feature type="non-terminal residue" evidence="1">
    <location>
        <position position="256"/>
    </location>
</feature>
<accession>A0ACA9Q794</accession>
<feature type="non-terminal residue" evidence="1">
    <location>
        <position position="1"/>
    </location>
</feature>
<keyword evidence="2" id="KW-1185">Reference proteome</keyword>
<organism evidence="1 2">
    <name type="scientific">Acaulospora colombiana</name>
    <dbReference type="NCBI Taxonomy" id="27376"/>
    <lineage>
        <taxon>Eukaryota</taxon>
        <taxon>Fungi</taxon>
        <taxon>Fungi incertae sedis</taxon>
        <taxon>Mucoromycota</taxon>
        <taxon>Glomeromycotina</taxon>
        <taxon>Glomeromycetes</taxon>
        <taxon>Diversisporales</taxon>
        <taxon>Acaulosporaceae</taxon>
        <taxon>Acaulospora</taxon>
    </lineage>
</organism>
<dbReference type="EMBL" id="CAJVPT010047162">
    <property type="protein sequence ID" value="CAG8739506.1"/>
    <property type="molecule type" value="Genomic_DNA"/>
</dbReference>
<gene>
    <name evidence="1" type="ORF">ACOLOM_LOCUS12095</name>
</gene>
<comment type="caution">
    <text evidence="1">The sequence shown here is derived from an EMBL/GenBank/DDBJ whole genome shotgun (WGS) entry which is preliminary data.</text>
</comment>
<protein>
    <submittedName>
        <fullName evidence="1">2866_t:CDS:1</fullName>
    </submittedName>
</protein>
<sequence>RSTLLSPICTWALEAGCQGVVLSNHGGRQLEYARSGIEVLAEVVDKFKEKGLWPNPNFQIFVDGGVRRATDVLKAVALGATAGRPFLYAMSSYGEAGVDRALEILHEELEMNMRLLGATTIADVVPEMVDARSLCSHSAPPYDELYMANSLLPSLAMSGQGKPIVLPQTPSRTPVTRTRSQRSRLKLHSPLKHNRPVLQPSNSNKTPSTVPTSSFTFAVDHKAHTLMPPRAASTASQGAAKKKTTKTTRSNVAKGK</sequence>
<evidence type="ECO:0000313" key="1">
    <source>
        <dbReference type="EMBL" id="CAG8739506.1"/>
    </source>
</evidence>
<proteinExistence type="predicted"/>